<keyword evidence="1 4" id="KW-0132">Cell division</keyword>
<dbReference type="STRING" id="1871336.BBG48_06045"/>
<evidence type="ECO:0000313" key="6">
    <source>
        <dbReference type="Proteomes" id="UP000093352"/>
    </source>
</evidence>
<dbReference type="GO" id="GO:0000917">
    <property type="term" value="P:division septum assembly"/>
    <property type="evidence" value="ECO:0007669"/>
    <property type="project" value="UniProtKB-KW"/>
</dbReference>
<evidence type="ECO:0000256" key="2">
    <source>
        <dbReference type="ARBA" id="ARBA00023210"/>
    </source>
</evidence>
<name>A0A371IMC4_9FIRM</name>
<dbReference type="InterPro" id="IPR007170">
    <property type="entry name" value="SpoVG"/>
</dbReference>
<gene>
    <name evidence="4" type="primary">spoVG</name>
    <name evidence="5" type="ORF">BBG48_003480</name>
</gene>
<sequence>MKITDVRVRKLSDEGKMRGIVSVTFDDAFVVHDIKIIEGQSGLFIAMPSRKINETEFRDIAHPINSEMRSELQDKILEAYEVAKERAEVEEEESMAKEPAVD</sequence>
<dbReference type="PANTHER" id="PTHR38429">
    <property type="entry name" value="SEPTATION PROTEIN SPOVG-RELATED"/>
    <property type="match status" value="1"/>
</dbReference>
<dbReference type="HAMAP" id="MF_00819">
    <property type="entry name" value="SpoVG"/>
    <property type="match status" value="1"/>
</dbReference>
<keyword evidence="6" id="KW-1185">Reference proteome</keyword>
<dbReference type="Proteomes" id="UP000093352">
    <property type="component" value="Unassembled WGS sequence"/>
</dbReference>
<proteinExistence type="inferred from homology"/>
<dbReference type="PANTHER" id="PTHR38429:SF1">
    <property type="entry name" value="SEPTATION PROTEIN SPOVG-RELATED"/>
    <property type="match status" value="1"/>
</dbReference>
<evidence type="ECO:0000256" key="4">
    <source>
        <dbReference type="HAMAP-Rule" id="MF_00819"/>
    </source>
</evidence>
<reference evidence="5 6" key="1">
    <citation type="journal article" date="2016" name="Genome Announc.">
        <title>Draft Genome Sequence of Criibacterium bergeronii gen. nov., sp. nov., Strain CCRI-22567T, Isolated from a Vaginal Sample from a Woman with Bacterial Vaginosis.</title>
        <authorList>
            <person name="Maheux A.F."/>
            <person name="Berube E."/>
            <person name="Boudreau D.K."/>
            <person name="Raymond F."/>
            <person name="Corbeil J."/>
            <person name="Roy P.H."/>
            <person name="Boissinot M."/>
            <person name="Omar R.F."/>
        </authorList>
    </citation>
    <scope>NUCLEOTIDE SEQUENCE [LARGE SCALE GENOMIC DNA]</scope>
    <source>
        <strain evidence="5 6">CCRI-22567</strain>
    </source>
</reference>
<evidence type="ECO:0000313" key="5">
    <source>
        <dbReference type="EMBL" id="RDY21655.1"/>
    </source>
</evidence>
<dbReference type="AlphaFoldDB" id="A0A371IMC4"/>
<accession>A0A371IMC4</accession>
<comment type="function">
    <text evidence="4">Could be involved in septation.</text>
</comment>
<keyword evidence="3 4" id="KW-0131">Cell cycle</keyword>
<dbReference type="Pfam" id="PF04026">
    <property type="entry name" value="SpoVG"/>
    <property type="match status" value="1"/>
</dbReference>
<dbReference type="SUPFAM" id="SSF160537">
    <property type="entry name" value="SpoVG-like"/>
    <property type="match status" value="1"/>
</dbReference>
<dbReference type="Gene3D" id="3.30.1120.40">
    <property type="entry name" value="Stage V sporulation protein G"/>
    <property type="match status" value="1"/>
</dbReference>
<protein>
    <recommendedName>
        <fullName evidence="4">Putative septation protein SpoVG</fullName>
    </recommendedName>
</protein>
<comment type="caution">
    <text evidence="5">The sequence shown here is derived from an EMBL/GenBank/DDBJ whole genome shotgun (WGS) entry which is preliminary data.</text>
</comment>
<dbReference type="GO" id="GO:0030435">
    <property type="term" value="P:sporulation resulting in formation of a cellular spore"/>
    <property type="evidence" value="ECO:0007669"/>
    <property type="project" value="InterPro"/>
</dbReference>
<dbReference type="RefSeq" id="WP_068911966.1">
    <property type="nucleotide sequence ID" value="NZ_MBEW02000005.1"/>
</dbReference>
<evidence type="ECO:0000256" key="1">
    <source>
        <dbReference type="ARBA" id="ARBA00022618"/>
    </source>
</evidence>
<keyword evidence="2 4" id="KW-0717">Septation</keyword>
<dbReference type="NCBIfam" id="NF009749">
    <property type="entry name" value="PRK13259.1"/>
    <property type="match status" value="1"/>
</dbReference>
<dbReference type="EMBL" id="MBEW02000005">
    <property type="protein sequence ID" value="RDY21655.1"/>
    <property type="molecule type" value="Genomic_DNA"/>
</dbReference>
<evidence type="ECO:0000256" key="3">
    <source>
        <dbReference type="ARBA" id="ARBA00023306"/>
    </source>
</evidence>
<organism evidence="5 6">
    <name type="scientific">Criibacterium bergeronii</name>
    <dbReference type="NCBI Taxonomy" id="1871336"/>
    <lineage>
        <taxon>Bacteria</taxon>
        <taxon>Bacillati</taxon>
        <taxon>Bacillota</taxon>
        <taxon>Clostridia</taxon>
        <taxon>Peptostreptococcales</taxon>
        <taxon>Filifactoraceae</taxon>
        <taxon>Criibacterium</taxon>
    </lineage>
</organism>
<comment type="similarity">
    <text evidence="4">Belongs to the SpoVG family.</text>
</comment>
<dbReference type="InterPro" id="IPR036751">
    <property type="entry name" value="SpoVG_sf"/>
</dbReference>